<evidence type="ECO:0000313" key="2">
    <source>
        <dbReference type="EMBL" id="KAJ4847186.1"/>
    </source>
</evidence>
<reference evidence="2" key="1">
    <citation type="submission" date="2022-02" db="EMBL/GenBank/DDBJ databases">
        <authorList>
            <person name="Henning P.M."/>
            <person name="McCubbin A.G."/>
            <person name="Shore J.S."/>
        </authorList>
    </citation>
    <scope>NUCLEOTIDE SEQUENCE</scope>
    <source>
        <strain evidence="2">F60SS</strain>
        <tissue evidence="2">Leaves</tissue>
    </source>
</reference>
<protein>
    <recommendedName>
        <fullName evidence="1">KIB1-4 beta-propeller domain-containing protein</fullName>
    </recommendedName>
</protein>
<sequence>MSTIARFIGRRLLQQPKNAKRTSLGGQFSEALSFSTTTSAAATGGGRGGIHNQSFHSPCLLLQNLFSPLQDHSTSNTIHYFSLKDNKIIEKQRNYWPTEKKYVVPQEAHLIGSSRGWLAYLDLSRDDPFDFDSSTAPVYLTNPSLPVHYTHIVQLGRYCSDVQRIALSSCSPSKKTAMAFLDDTQQIAFRTMDPNVWTCIPYESKQYLDVVYFDKHKRFYGWNDHGLCEEGKLESWDVSGFDQPCAVMKPTFSSLKVKKDTGFSVYDTRYLVESSGELYLVFRYIAQCADEDKNKEKLPDEVLPSCLMPYNTVDFAVYKLNFEKQRWKPVDDLGDRAFFLGRNESFSLSTRDFPYLRRNSIYFAGVKDAGIFNIGEDSIEKLHLGDSASKLPKPEHWLMVDETSLQDSGSVGS</sequence>
<organism evidence="2 3">
    <name type="scientific">Turnera subulata</name>
    <dbReference type="NCBI Taxonomy" id="218843"/>
    <lineage>
        <taxon>Eukaryota</taxon>
        <taxon>Viridiplantae</taxon>
        <taxon>Streptophyta</taxon>
        <taxon>Embryophyta</taxon>
        <taxon>Tracheophyta</taxon>
        <taxon>Spermatophyta</taxon>
        <taxon>Magnoliopsida</taxon>
        <taxon>eudicotyledons</taxon>
        <taxon>Gunneridae</taxon>
        <taxon>Pentapetalae</taxon>
        <taxon>rosids</taxon>
        <taxon>fabids</taxon>
        <taxon>Malpighiales</taxon>
        <taxon>Passifloraceae</taxon>
        <taxon>Turnera</taxon>
    </lineage>
</organism>
<feature type="domain" description="KIB1-4 beta-propeller" evidence="1">
    <location>
        <begin position="100"/>
        <end position="373"/>
    </location>
</feature>
<dbReference type="Pfam" id="PF03478">
    <property type="entry name" value="Beta-prop_KIB1-4"/>
    <property type="match status" value="1"/>
</dbReference>
<dbReference type="AlphaFoldDB" id="A0A9Q0JLJ3"/>
<evidence type="ECO:0000313" key="3">
    <source>
        <dbReference type="Proteomes" id="UP001141552"/>
    </source>
</evidence>
<dbReference type="PANTHER" id="PTHR44259:SF37">
    <property type="entry name" value="DUF1618 DOMAIN-CONTAINING PROTEIN"/>
    <property type="match status" value="1"/>
</dbReference>
<gene>
    <name evidence="2" type="ORF">Tsubulata_040893</name>
</gene>
<dbReference type="Proteomes" id="UP001141552">
    <property type="component" value="Unassembled WGS sequence"/>
</dbReference>
<dbReference type="InterPro" id="IPR050942">
    <property type="entry name" value="F-box_BR-signaling"/>
</dbReference>
<accession>A0A9Q0JLJ3</accession>
<comment type="caution">
    <text evidence="2">The sequence shown here is derived from an EMBL/GenBank/DDBJ whole genome shotgun (WGS) entry which is preliminary data.</text>
</comment>
<reference evidence="2" key="2">
    <citation type="journal article" date="2023" name="Plants (Basel)">
        <title>Annotation of the Turnera subulata (Passifloraceae) Draft Genome Reveals the S-Locus Evolved after the Divergence of Turneroideae from Passifloroideae in a Stepwise Manner.</title>
        <authorList>
            <person name="Henning P.M."/>
            <person name="Roalson E.H."/>
            <person name="Mir W."/>
            <person name="McCubbin A.G."/>
            <person name="Shore J.S."/>
        </authorList>
    </citation>
    <scope>NUCLEOTIDE SEQUENCE</scope>
    <source>
        <strain evidence="2">F60SS</strain>
    </source>
</reference>
<dbReference type="OrthoDB" id="826076at2759"/>
<dbReference type="EMBL" id="JAKUCV010001236">
    <property type="protein sequence ID" value="KAJ4847186.1"/>
    <property type="molecule type" value="Genomic_DNA"/>
</dbReference>
<keyword evidence="3" id="KW-1185">Reference proteome</keyword>
<proteinExistence type="predicted"/>
<name>A0A9Q0JLJ3_9ROSI</name>
<dbReference type="PANTHER" id="PTHR44259">
    <property type="entry name" value="OS07G0183000 PROTEIN-RELATED"/>
    <property type="match status" value="1"/>
</dbReference>
<dbReference type="InterPro" id="IPR005174">
    <property type="entry name" value="KIB1-4_b-propeller"/>
</dbReference>
<evidence type="ECO:0000259" key="1">
    <source>
        <dbReference type="Pfam" id="PF03478"/>
    </source>
</evidence>